<dbReference type="AlphaFoldDB" id="A0AAN8IZ02"/>
<protein>
    <submittedName>
        <fullName evidence="2">Uncharacterized protein</fullName>
    </submittedName>
</protein>
<reference evidence="2 3" key="1">
    <citation type="submission" date="2024-01" db="EMBL/GenBank/DDBJ databases">
        <title>The genome of the rayed Mediterranean limpet Patella caerulea (Linnaeus, 1758).</title>
        <authorList>
            <person name="Anh-Thu Weber A."/>
            <person name="Halstead-Nussloch G."/>
        </authorList>
    </citation>
    <scope>NUCLEOTIDE SEQUENCE [LARGE SCALE GENOMIC DNA]</scope>
    <source>
        <strain evidence="2">AATW-2023a</strain>
        <tissue evidence="2">Whole specimen</tissue>
    </source>
</reference>
<sequence>MDFGSGNNRRLINVSEIGRHIETKQDGLSKAIVGFRALTGCDFTSCFYRKGKAKPLELLENSQQYVQCLSSLCTNEMDIRGLTSFVSRLYRFKAISDIKEARYKSFLKIRGCKGKTVGKKVKKINCSSLSLCEKVLLQHLLRSQYVYMLWINALELDPTMGRCPTNYGWKNNGNGYFIPHWFDGESLPQKVNTDDEKIAETVDEGTEIREGDAENYGDHDAVNFIEGEYDADTDIEEDLNVDDMLFEDGEQSDDAWSDDSESEDDDEDTI</sequence>
<name>A0AAN8IZ02_PATCE</name>
<dbReference type="Proteomes" id="UP001347796">
    <property type="component" value="Unassembled WGS sequence"/>
</dbReference>
<comment type="caution">
    <text evidence="2">The sequence shown here is derived from an EMBL/GenBank/DDBJ whole genome shotgun (WGS) entry which is preliminary data.</text>
</comment>
<evidence type="ECO:0000313" key="3">
    <source>
        <dbReference type="Proteomes" id="UP001347796"/>
    </source>
</evidence>
<feature type="region of interest" description="Disordered" evidence="1">
    <location>
        <begin position="247"/>
        <end position="270"/>
    </location>
</feature>
<keyword evidence="3" id="KW-1185">Reference proteome</keyword>
<evidence type="ECO:0000313" key="2">
    <source>
        <dbReference type="EMBL" id="KAK6167269.1"/>
    </source>
</evidence>
<organism evidence="2 3">
    <name type="scientific">Patella caerulea</name>
    <name type="common">Rayed Mediterranean limpet</name>
    <dbReference type="NCBI Taxonomy" id="87958"/>
    <lineage>
        <taxon>Eukaryota</taxon>
        <taxon>Metazoa</taxon>
        <taxon>Spiralia</taxon>
        <taxon>Lophotrochozoa</taxon>
        <taxon>Mollusca</taxon>
        <taxon>Gastropoda</taxon>
        <taxon>Patellogastropoda</taxon>
        <taxon>Patelloidea</taxon>
        <taxon>Patellidae</taxon>
        <taxon>Patella</taxon>
    </lineage>
</organism>
<proteinExistence type="predicted"/>
<dbReference type="EMBL" id="JAZGQO010000018">
    <property type="protein sequence ID" value="KAK6167269.1"/>
    <property type="molecule type" value="Genomic_DNA"/>
</dbReference>
<gene>
    <name evidence="2" type="ORF">SNE40_021341</name>
</gene>
<accession>A0AAN8IZ02</accession>
<evidence type="ECO:0000256" key="1">
    <source>
        <dbReference type="SAM" id="MobiDB-lite"/>
    </source>
</evidence>